<dbReference type="SUPFAM" id="SSF53098">
    <property type="entry name" value="Ribonuclease H-like"/>
    <property type="match status" value="1"/>
</dbReference>
<evidence type="ECO:0008006" key="6">
    <source>
        <dbReference type="Google" id="ProtNLM"/>
    </source>
</evidence>
<evidence type="ECO:0000259" key="3">
    <source>
        <dbReference type="Pfam" id="PF05699"/>
    </source>
</evidence>
<organism evidence="4 5">
    <name type="scientific">Vitis vinifera</name>
    <name type="common">Grape</name>
    <dbReference type="NCBI Taxonomy" id="29760"/>
    <lineage>
        <taxon>Eukaryota</taxon>
        <taxon>Viridiplantae</taxon>
        <taxon>Streptophyta</taxon>
        <taxon>Embryophyta</taxon>
        <taxon>Tracheophyta</taxon>
        <taxon>Spermatophyta</taxon>
        <taxon>Magnoliopsida</taxon>
        <taxon>eudicotyledons</taxon>
        <taxon>Gunneridae</taxon>
        <taxon>Pentapetalae</taxon>
        <taxon>rosids</taxon>
        <taxon>Vitales</taxon>
        <taxon>Vitaceae</taxon>
        <taxon>Viteae</taxon>
        <taxon>Vitis</taxon>
    </lineage>
</organism>
<evidence type="ECO:0000259" key="2">
    <source>
        <dbReference type="Pfam" id="PF04937"/>
    </source>
</evidence>
<evidence type="ECO:0000313" key="5">
    <source>
        <dbReference type="Proteomes" id="UP000288805"/>
    </source>
</evidence>
<feature type="region of interest" description="Disordered" evidence="1">
    <location>
        <begin position="674"/>
        <end position="741"/>
    </location>
</feature>
<sequence>MDNESELKWTLVQVEEEIRGKYGRLVNEKDLNTIICIFCDKVTKGGIYRHKQHLVGGYRNAKKCRKCPEHVREEMEEYMSSKKNQKEQMNMGSEYVNEDLFGLEDEDIGEEINSRTNITNISSGEMVVQNQRSGKMNQTTINDAYKKEARERACTLITRWMYEAAIPFNAVTYPSFQPMIEAIGQYGVGMKGPTFHEVRVTNLKKELALTKDLMKDHMVEWGKNGCSLMSDGWTDRKERTLVNFLVNCSKGTMFMQSIDASSMIKTGEKMFELLDKWVEQVGEENVIQVITDNHSSYVMAGRLLELKRPHLYWTPCAAHCLDLMLEDIGKLPNIKRTLERAISLNGYIYNRSGLLNMMRRFTGQRELLRPAKTRKWAKEQKGKTIANIVLMPSFWNTIVFCLKVSGPLVRVLRLVDGEKKAPMGYIYEAMNRAKDAIVRSFNGNEEKYKEIFNIIDKRWEIQLHRPLHAAGYFLNPEFFYDKPEIEHDAEIMSDLYKCILRLTRDPAKQEKVVAEVSLFTNAQGLFGNELAVRTRKTRAPAEWWAAYGASAPNLQKFAMKVLNLTCSASGCERNWSIFENIHSKRRNRLDHQRLNDLVYIKYNRALKRRYNERNTIDPISLKDIDDSNEWLIGRMEDEDSHGGAQDDFVFDDDNLTWGDVARAAGAEEARFDTRARARASSSIIPPTRGIASSSRTLPSYSLIDEDEDGDMVDSADEEDGEGYKCGDGNDDDDDFVDLEEE</sequence>
<feature type="compositionally biased region" description="Acidic residues" evidence="1">
    <location>
        <begin position="728"/>
        <end position="741"/>
    </location>
</feature>
<dbReference type="Pfam" id="PF05699">
    <property type="entry name" value="Dimer_Tnp_hAT"/>
    <property type="match status" value="1"/>
</dbReference>
<feature type="compositionally biased region" description="Polar residues" evidence="1">
    <location>
        <begin position="679"/>
        <end position="699"/>
    </location>
</feature>
<name>A0A438CPD9_VITVI</name>
<dbReference type="Pfam" id="PF04937">
    <property type="entry name" value="DUF659"/>
    <property type="match status" value="1"/>
</dbReference>
<dbReference type="GO" id="GO:0046983">
    <property type="term" value="F:protein dimerization activity"/>
    <property type="evidence" value="ECO:0007669"/>
    <property type="project" value="InterPro"/>
</dbReference>
<dbReference type="InterPro" id="IPR007021">
    <property type="entry name" value="DUF659"/>
</dbReference>
<evidence type="ECO:0000256" key="1">
    <source>
        <dbReference type="SAM" id="MobiDB-lite"/>
    </source>
</evidence>
<dbReference type="InterPro" id="IPR008906">
    <property type="entry name" value="HATC_C_dom"/>
</dbReference>
<dbReference type="AlphaFoldDB" id="A0A438CPD9"/>
<evidence type="ECO:0000313" key="4">
    <source>
        <dbReference type="EMBL" id="RVW25080.1"/>
    </source>
</evidence>
<gene>
    <name evidence="4" type="ORF">CK203_115992</name>
</gene>
<comment type="caution">
    <text evidence="4">The sequence shown here is derived from an EMBL/GenBank/DDBJ whole genome shotgun (WGS) entry which is preliminary data.</text>
</comment>
<dbReference type="PANTHER" id="PTHR32166:SF74">
    <property type="entry name" value="OS05G0256350 PROTEIN"/>
    <property type="match status" value="1"/>
</dbReference>
<dbReference type="InterPro" id="IPR012337">
    <property type="entry name" value="RNaseH-like_sf"/>
</dbReference>
<feature type="compositionally biased region" description="Acidic residues" evidence="1">
    <location>
        <begin position="703"/>
        <end position="720"/>
    </location>
</feature>
<proteinExistence type="predicted"/>
<feature type="domain" description="DUF659" evidence="2">
    <location>
        <begin position="193"/>
        <end position="341"/>
    </location>
</feature>
<dbReference type="Proteomes" id="UP000288805">
    <property type="component" value="Unassembled WGS sequence"/>
</dbReference>
<protein>
    <recommendedName>
        <fullName evidence="6">DUF659 domain-containing protein</fullName>
    </recommendedName>
</protein>
<dbReference type="PANTHER" id="PTHR32166">
    <property type="entry name" value="OSJNBA0013A04.12 PROTEIN"/>
    <property type="match status" value="1"/>
</dbReference>
<dbReference type="EMBL" id="QGNW01002139">
    <property type="protein sequence ID" value="RVW25080.1"/>
    <property type="molecule type" value="Genomic_DNA"/>
</dbReference>
<accession>A0A438CPD9</accession>
<feature type="domain" description="HAT C-terminal dimerisation" evidence="3">
    <location>
        <begin position="537"/>
        <end position="603"/>
    </location>
</feature>
<reference evidence="4 5" key="1">
    <citation type="journal article" date="2018" name="PLoS Genet.">
        <title>Population sequencing reveals clonal diversity and ancestral inbreeding in the grapevine cultivar Chardonnay.</title>
        <authorList>
            <person name="Roach M.J."/>
            <person name="Johnson D.L."/>
            <person name="Bohlmann J."/>
            <person name="van Vuuren H.J."/>
            <person name="Jones S.J."/>
            <person name="Pretorius I.S."/>
            <person name="Schmidt S.A."/>
            <person name="Borneman A.R."/>
        </authorList>
    </citation>
    <scope>NUCLEOTIDE SEQUENCE [LARGE SCALE GENOMIC DNA]</scope>
    <source>
        <strain evidence="5">cv. Chardonnay</strain>
        <tissue evidence="4">Leaf</tissue>
    </source>
</reference>